<proteinExistence type="predicted"/>
<comment type="caution">
    <text evidence="1">The sequence shown here is derived from an EMBL/GenBank/DDBJ whole genome shotgun (WGS) entry which is preliminary data.</text>
</comment>
<evidence type="ECO:0000313" key="1">
    <source>
        <dbReference type="EMBL" id="REF30848.1"/>
    </source>
</evidence>
<sequence>MFVQRALGAVPGAALAVGAVVTARIRHTKPLHPVGIMGAGRLHIEGGAATEVPLLDEPAEHDVIVRWSRAMGLPPGAADIEGLALRLDLGGVVADVLFASTGDGVISRHALVARRPGQHGCLTTLLPVSTPGGSLLLRLVPSAGPTASGLPVSYELSVGHVGGPWRTVGQLTVDWREEDQKIRFDPVLNQLPGTTQYGWVTALREPAYRAGRSGAS</sequence>
<evidence type="ECO:0000313" key="2">
    <source>
        <dbReference type="Proteomes" id="UP000256253"/>
    </source>
</evidence>
<accession>A0A3D9UN05</accession>
<dbReference type="AlphaFoldDB" id="A0A3D9UN05"/>
<dbReference type="RefSeq" id="WP_115922779.1">
    <property type="nucleotide sequence ID" value="NZ_QTUA01000001.1"/>
</dbReference>
<protein>
    <recommendedName>
        <fullName evidence="3">Phosphodiesterase</fullName>
    </recommendedName>
</protein>
<name>A0A3D9UN05_9MICO</name>
<evidence type="ECO:0008006" key="3">
    <source>
        <dbReference type="Google" id="ProtNLM"/>
    </source>
</evidence>
<dbReference type="EMBL" id="QTUA01000001">
    <property type="protein sequence ID" value="REF30848.1"/>
    <property type="molecule type" value="Genomic_DNA"/>
</dbReference>
<reference evidence="1 2" key="1">
    <citation type="submission" date="2018-08" db="EMBL/GenBank/DDBJ databases">
        <title>Sequencing the genomes of 1000 actinobacteria strains.</title>
        <authorList>
            <person name="Klenk H.-P."/>
        </authorList>
    </citation>
    <scope>NUCLEOTIDE SEQUENCE [LARGE SCALE GENOMIC DNA]</scope>
    <source>
        <strain evidence="1 2">DSM 22967</strain>
    </source>
</reference>
<dbReference type="Proteomes" id="UP000256253">
    <property type="component" value="Unassembled WGS sequence"/>
</dbReference>
<gene>
    <name evidence="1" type="ORF">DFJ65_1871</name>
</gene>
<dbReference type="OrthoDB" id="3368165at2"/>
<keyword evidence="2" id="KW-1185">Reference proteome</keyword>
<organism evidence="1 2">
    <name type="scientific">Calidifontibacter indicus</name>
    <dbReference type="NCBI Taxonomy" id="419650"/>
    <lineage>
        <taxon>Bacteria</taxon>
        <taxon>Bacillati</taxon>
        <taxon>Actinomycetota</taxon>
        <taxon>Actinomycetes</taxon>
        <taxon>Micrococcales</taxon>
        <taxon>Dermacoccaceae</taxon>
        <taxon>Calidifontibacter</taxon>
    </lineage>
</organism>